<dbReference type="Gene3D" id="3.30.70.250">
    <property type="entry name" value="Malonyl-CoA ACP transacylase, ACP-binding"/>
    <property type="match status" value="1"/>
</dbReference>
<dbReference type="SMART" id="SM00822">
    <property type="entry name" value="PKS_KR"/>
    <property type="match status" value="1"/>
</dbReference>
<dbReference type="Gene3D" id="3.90.180.10">
    <property type="entry name" value="Medium-chain alcohol dehydrogenases, catalytic domain"/>
    <property type="match status" value="1"/>
</dbReference>
<evidence type="ECO:0000256" key="9">
    <source>
        <dbReference type="SAM" id="MobiDB-lite"/>
    </source>
</evidence>
<keyword evidence="14" id="KW-1185">Reference proteome</keyword>
<dbReference type="InterPro" id="IPR042231">
    <property type="entry name" value="Cho/carn_acyl_trans_2"/>
</dbReference>
<dbReference type="InterPro" id="IPR049552">
    <property type="entry name" value="PKS_DH_N"/>
</dbReference>
<dbReference type="InterPro" id="IPR023213">
    <property type="entry name" value="CAT-like_dom_sf"/>
</dbReference>
<evidence type="ECO:0000256" key="5">
    <source>
        <dbReference type="ARBA" id="ARBA00023268"/>
    </source>
</evidence>
<dbReference type="InterPro" id="IPR042104">
    <property type="entry name" value="PKS_dehydratase_sf"/>
</dbReference>
<feature type="active site" description="Proton donor; for dehydratase activity" evidence="8">
    <location>
        <position position="1167"/>
    </location>
</feature>
<dbReference type="SMART" id="SM00827">
    <property type="entry name" value="PKS_AT"/>
    <property type="match status" value="1"/>
</dbReference>
<proteinExistence type="inferred from homology"/>
<dbReference type="FunFam" id="3.40.47.10:FF:000019">
    <property type="entry name" value="Polyketide synthase type I"/>
    <property type="match status" value="1"/>
</dbReference>
<keyword evidence="4" id="KW-0808">Transferase</keyword>
<dbReference type="GO" id="GO:0044550">
    <property type="term" value="P:secondary metabolite biosynthetic process"/>
    <property type="evidence" value="ECO:0007669"/>
    <property type="project" value="UniProtKB-ARBA"/>
</dbReference>
<dbReference type="Gene3D" id="3.40.50.720">
    <property type="entry name" value="NAD(P)-binding Rossmann-like Domain"/>
    <property type="match status" value="1"/>
</dbReference>
<dbReference type="InterPro" id="IPR020806">
    <property type="entry name" value="PKS_PP-bd"/>
</dbReference>
<dbReference type="GO" id="GO:0006633">
    <property type="term" value="P:fatty acid biosynthetic process"/>
    <property type="evidence" value="ECO:0007669"/>
    <property type="project" value="TreeGrafter"/>
</dbReference>
<sequence length="2839" mass="312723">MASPVPIAVIGMGCRLPGGANGPEKLWDMLAEGRSGWSEVPSDRWNWKSFYNPNPEAKESVNSKSGYFLQQDIASFDARFFNIPVWEAHAMDPQQRILLETTYEALENAGISLQSIRGSDTAVYVGMYARDYDRMGYKDLPQITKIHITGTGEAVVSNRISYLFDLRGASLTVDTGCSGSMVALHQACQALRTRETGMAIVGGTQLLLHPDQSIPMSMVGMVNPNGRCFVFDSRGSGYARGEGVGTVILKRLDDALEAGDPIHAVIRNSALNQDGKTAGISLPNADAQAALMRLVYANAGLDPRDTSYVEAHGTGTQAGDNAEISSIFSVFNSSPRDTDLYVGSIKSNIGHLEASSGVAGLIKAIMILKKGAIPPNIDFIKPKDTLKLEERNIKIPLSLTPLPQGGSVPSRVSLNSFGYGGTNAHVILESAPAARTQKAVQNGSVAINGEQNGVSKVVKSGPVPRLVVLTAASEDSLRSTIKSLHQWVTSADPKSFSIEDLTYTLSLRRSILPWRYSVVASSQEELASALDQPNPRICRAAATVRTTFIFTGQGAQWYAMGRELIKEESSFRQSIQGSDRILADLGCQWSLVEELLKDEKDSKLGESELSQPTTTAIQLALVDLFASFGIRPQSVCGHSSGEIAAAYTAGALSHREAIEAAYRRGLWSAAAKKLNKVKGAMLAVGIGEKEVLPYVKKVNAGVITIACVNSPSSTTISGDEAGIDELKEILDELSVFNRKLKVDSAYHSHHMQTVSKQYQQSIEDIAAKVSQPDIQFYSSVTGTKKNSDFNASYWTQNLVSKVKFSTAIQLLAKDMKGSRQSSNVFVEIGPHGALAGPLRQILATIGSQNFKYVYASALTRGQNALKTVLEANGQLFDNGYPVDLEAIMSMMGSEDHRRIVTDLSPYSWDHSVKFWHESRLSREHRLREFPYHDLLGLLDVNSNIHEPRWRYHINVDTIPWLKDHVIEGDIIFPGSGYICMAIEAMKQITQIRKVPGTVSKVILRDVNFLKPIIVPEPSMDGFTPEIEVQLVLSRAKGENSRWESFRIFSLSGGKEGHWSEHCSGRITVEMASKLDEVEGNREEDYKTTEDLKRLQTLASGSTTNVKPQQFYDELKQSGNDFGPSFAAMTEIKYGNQQSISKLDIPNIASVMPYAFMQPHIIHPTTLDAINQLVAALFKRHCSNSPLMPVYMGEISVKTSITNSAGEELVVASDIYPEGNRSATGNCWAFQKGADGNLVPVFSTIGLRIRGIGDSTSSESVPFQRKMSYRISWQPAHPNTSDMAVDPASVENQQAEPIPETEKEKLNGNLPVNSSKPQAKAFPKVQFVSASNNAAIEALYDKLLHSFEKQGILCTRTTWDKVEADSKTVYIVLDHLDCPVLSSPSPERWAILKNFFLKSNSVLWASIRGSASTSAFKGLITGVARVVRRENEGLKLVTVDINEETSDSVDDITEALLEISEASFWPVLESEASNELEYSFQNNILLVPRLQVDDKFNTWVDRAVKTSDLEMAVYQQANRPLMLEVETPGLLNSLRFVDDLAALVPLAAHEVEIEATAYGVNFKDVFIALGQMLPGVNMVGEVAGFVKAVGADFQDRFKVGDRVAAVGARPFASHARVSGFQACVLPDSMSFTVGASIPTVFLTAYQCIFEVARLRKNQTILIHAASGGVGQAAIMFAQHIGAEIFATVGSATKRQLLIDRYGIPASHIFSTRSRTFKDGVLRLTNSKGVDVVLNSLSGEWLSDSWECIARLGTFVEIGKADIYQKNQLSMVPFDKSVTFASVDLVVLFEVQPEEMSERFSKVLAMFESGILSKLEPITAFPMSDIESAFRLISSRKHTGKVVLEVEENTMVKAVPSRQAPLKLEENGSYVVAGGLGDLGKRICRLLASHGAKSIVTLSRRTLDAEAQELFTSELEELGAAVHMLQCDIVNESDVQDVVLKCKKLPPIRGVIHAGMVLKDHPLEQMTIDDYITGTQPKVNGTINLNNAFRSEALDFFITLSSVSCILGKTGQLNYSAGNAFQDAFAHANAHKSQTQYISLNLGAVDGSDAITSLPVRQRELMRQGAILMKFEELFKVLEYSMGPDARKDELVQSVLGFDRDSMEAAGDTFALNNPMFSQLPQSTKNVGKGDNKVDIEDAVKKAKTSDEASIIITKAIIEKFSLFLNRSIEDLDPDQPPSSFGLDSLVSIELKNWMVRTFKATLQTAEIGDAASLVALARTVTSRSKLVNDDLQGPNENDEAPPVTLPDDTVDEIEEVSEHRCCRFAKTFPKYPIMDLDKALQDLLEDVRPFATPEELVEVHKNIIEFKAPGSVARQTYQQLAERASDPDIDNWLFDLQIDGVWLKRRFPLAPFQNFLATHHNSKIPHQQAERAALIATTVFKFKQAVESDVLEPHWYFGVPSCMDTWQWLFNANREPGKGQDKMRKFPGNDYCVVLRRGHVFKVDLKEGEENLSFHRAKTIFEAILDQVEDEGSWAGILTSDERDSWAAIRGTLESAGPANAEYFSIIDRAAFLICLDDGSPTNGPERVRQYFLGDGFNRWHDKCLQFMICSNGVSGYTVEHTMIDGLTVHELNDLIHKAIAEHKPEEVTTNGHSNGHGSEPILEEYVLTTTPDIDNHMDVLREKYLSYTNKREFANYELKSFGNNLLAEHNCPIKATFDLTIQLASRIYFGYTPASWEPVSMAQFHKGRFAIVQVITQSVMQFCSSAADNTIPAPDRRNMLLTAASDYNARLRDTYGGNAYFRLMNAMKTVWPEHEPLAPLFSNPTWLKTHPRLIMSNLTDGGSLDSAYVMGDPESIWISYSVLESEARFSIVGPAGNLKRFLSALDQAGEVVKGLVLAK</sequence>
<evidence type="ECO:0000256" key="2">
    <source>
        <dbReference type="ARBA" id="ARBA00022450"/>
    </source>
</evidence>
<dbReference type="Pfam" id="PF13602">
    <property type="entry name" value="ADH_zinc_N_2"/>
    <property type="match status" value="1"/>
</dbReference>
<dbReference type="InterPro" id="IPR032821">
    <property type="entry name" value="PKS_assoc"/>
</dbReference>
<dbReference type="Gene3D" id="3.40.366.10">
    <property type="entry name" value="Malonyl-Coenzyme A Acyl Carrier Protein, domain 2"/>
    <property type="match status" value="1"/>
</dbReference>
<organism evidence="13 14">
    <name type="scientific">Coleophoma cylindrospora</name>
    <dbReference type="NCBI Taxonomy" id="1849047"/>
    <lineage>
        <taxon>Eukaryota</taxon>
        <taxon>Fungi</taxon>
        <taxon>Dikarya</taxon>
        <taxon>Ascomycota</taxon>
        <taxon>Pezizomycotina</taxon>
        <taxon>Leotiomycetes</taxon>
        <taxon>Helotiales</taxon>
        <taxon>Dermateaceae</taxon>
        <taxon>Coleophoma</taxon>
    </lineage>
</organism>
<feature type="active site" description="Proton acceptor; for dehydratase activity" evidence="8">
    <location>
        <position position="964"/>
    </location>
</feature>
<dbReference type="InterPro" id="IPR056501">
    <property type="entry name" value="NAD-bd_HRPKS_sdrA"/>
</dbReference>
<dbReference type="Pfam" id="PF00698">
    <property type="entry name" value="Acyl_transf_1"/>
    <property type="match status" value="1"/>
</dbReference>
<dbReference type="GO" id="GO:0016491">
    <property type="term" value="F:oxidoreductase activity"/>
    <property type="evidence" value="ECO:0007669"/>
    <property type="project" value="InterPro"/>
</dbReference>
<dbReference type="GO" id="GO:1901336">
    <property type="term" value="P:lactone biosynthetic process"/>
    <property type="evidence" value="ECO:0007669"/>
    <property type="project" value="UniProtKB-ARBA"/>
</dbReference>
<evidence type="ECO:0000256" key="6">
    <source>
        <dbReference type="ARBA" id="ARBA00023315"/>
    </source>
</evidence>
<accession>A0A3D8RSQ7</accession>
<dbReference type="InterPro" id="IPR014030">
    <property type="entry name" value="Ketoacyl_synth_N"/>
</dbReference>
<dbReference type="SMART" id="SM00829">
    <property type="entry name" value="PKS_ER"/>
    <property type="match status" value="1"/>
</dbReference>
<dbReference type="InterPro" id="IPR016039">
    <property type="entry name" value="Thiolase-like"/>
</dbReference>
<dbReference type="InterPro" id="IPR039551">
    <property type="entry name" value="Cho/carn_acyl_trans"/>
</dbReference>
<dbReference type="SUPFAM" id="SSF55048">
    <property type="entry name" value="Probable ACP-binding domain of malonyl-CoA ACP transacylase"/>
    <property type="match status" value="1"/>
</dbReference>
<evidence type="ECO:0000259" key="11">
    <source>
        <dbReference type="PROSITE" id="PS52004"/>
    </source>
</evidence>
<dbReference type="SUPFAM" id="SSF50129">
    <property type="entry name" value="GroES-like"/>
    <property type="match status" value="1"/>
</dbReference>
<dbReference type="Pfam" id="PF14765">
    <property type="entry name" value="PS-DH"/>
    <property type="match status" value="1"/>
</dbReference>
<dbReference type="Pfam" id="PF08659">
    <property type="entry name" value="KR"/>
    <property type="match status" value="1"/>
</dbReference>
<dbReference type="InterPro" id="IPR011032">
    <property type="entry name" value="GroES-like_sf"/>
</dbReference>
<dbReference type="Gene3D" id="3.40.47.10">
    <property type="match status" value="1"/>
</dbReference>
<dbReference type="FunFam" id="3.40.366.10:FF:000002">
    <property type="entry name" value="Probable polyketide synthase 2"/>
    <property type="match status" value="1"/>
</dbReference>
<dbReference type="InterPro" id="IPR057326">
    <property type="entry name" value="KR_dom"/>
</dbReference>
<comment type="caution">
    <text evidence="13">The sequence shown here is derived from an EMBL/GenBank/DDBJ whole genome shotgun (WGS) entry which is preliminary data.</text>
</comment>
<dbReference type="PROSITE" id="PS50075">
    <property type="entry name" value="CARRIER"/>
    <property type="match status" value="1"/>
</dbReference>
<keyword evidence="5" id="KW-0511">Multifunctional enzyme</keyword>
<dbReference type="InterPro" id="IPR036736">
    <property type="entry name" value="ACP-like_sf"/>
</dbReference>
<dbReference type="Gene3D" id="1.10.1200.10">
    <property type="entry name" value="ACP-like"/>
    <property type="match status" value="1"/>
</dbReference>
<dbReference type="PROSITE" id="PS52004">
    <property type="entry name" value="KS3_2"/>
    <property type="match status" value="1"/>
</dbReference>
<dbReference type="SUPFAM" id="SSF52777">
    <property type="entry name" value="CoA-dependent acyltransferases"/>
    <property type="match status" value="2"/>
</dbReference>
<dbReference type="InterPro" id="IPR020841">
    <property type="entry name" value="PKS_Beta-ketoAc_synthase_dom"/>
</dbReference>
<dbReference type="SMART" id="SM00823">
    <property type="entry name" value="PKS_PP"/>
    <property type="match status" value="1"/>
</dbReference>
<dbReference type="SMART" id="SM00826">
    <property type="entry name" value="PKS_DH"/>
    <property type="match status" value="1"/>
</dbReference>
<gene>
    <name evidence="13" type="ORF">BP6252_05039</name>
</gene>
<feature type="region of interest" description="N-terminal hotdog fold" evidence="8">
    <location>
        <begin position="932"/>
        <end position="1073"/>
    </location>
</feature>
<dbReference type="Gene3D" id="3.30.559.10">
    <property type="entry name" value="Chloramphenicol acetyltransferase-like domain"/>
    <property type="match status" value="1"/>
</dbReference>
<dbReference type="InterPro" id="IPR020807">
    <property type="entry name" value="PKS_DH"/>
</dbReference>
<dbReference type="OrthoDB" id="329835at2759"/>
<keyword evidence="3" id="KW-0597">Phosphoprotein</keyword>
<keyword evidence="2" id="KW-0596">Phosphopantetheine</keyword>
<dbReference type="PROSITE" id="PS00440">
    <property type="entry name" value="ACYLTRANSF_C_2"/>
    <property type="match status" value="1"/>
</dbReference>
<dbReference type="InterPro" id="IPR014043">
    <property type="entry name" value="Acyl_transferase_dom"/>
</dbReference>
<dbReference type="InterPro" id="IPR049551">
    <property type="entry name" value="PKS_DH_C"/>
</dbReference>
<dbReference type="Gene3D" id="3.10.129.110">
    <property type="entry name" value="Polyketide synthase dehydratase"/>
    <property type="match status" value="1"/>
</dbReference>
<dbReference type="InterPro" id="IPR050091">
    <property type="entry name" value="PKS_NRPS_Biosynth_Enz"/>
</dbReference>
<feature type="domain" description="PKS/mFAS DH" evidence="12">
    <location>
        <begin position="932"/>
        <end position="1257"/>
    </location>
</feature>
<dbReference type="SUPFAM" id="SSF51735">
    <property type="entry name" value="NAD(P)-binding Rossmann-fold domains"/>
    <property type="match status" value="2"/>
</dbReference>
<dbReference type="InterPro" id="IPR020843">
    <property type="entry name" value="ER"/>
</dbReference>
<dbReference type="CDD" id="cd05195">
    <property type="entry name" value="enoyl_red"/>
    <property type="match status" value="1"/>
</dbReference>
<dbReference type="SUPFAM" id="SSF52151">
    <property type="entry name" value="FabD/lysophospholipase-like"/>
    <property type="match status" value="1"/>
</dbReference>
<dbReference type="Pfam" id="PF16197">
    <property type="entry name" value="KAsynt_C_assoc"/>
    <property type="match status" value="1"/>
</dbReference>
<dbReference type="SUPFAM" id="SSF53901">
    <property type="entry name" value="Thiolase-like"/>
    <property type="match status" value="1"/>
</dbReference>
<dbReference type="Pfam" id="PF23297">
    <property type="entry name" value="ACP_SdgA_C"/>
    <property type="match status" value="1"/>
</dbReference>
<dbReference type="Pfam" id="PF00109">
    <property type="entry name" value="ketoacyl-synt"/>
    <property type="match status" value="1"/>
</dbReference>
<dbReference type="Pfam" id="PF00755">
    <property type="entry name" value="Carn_acyltransf"/>
    <property type="match status" value="1"/>
</dbReference>
<feature type="domain" description="Carrier" evidence="10">
    <location>
        <begin position="2145"/>
        <end position="2223"/>
    </location>
</feature>
<dbReference type="Proteomes" id="UP000256645">
    <property type="component" value="Unassembled WGS sequence"/>
</dbReference>
<evidence type="ECO:0000313" key="14">
    <source>
        <dbReference type="Proteomes" id="UP000256645"/>
    </source>
</evidence>
<dbReference type="STRING" id="1849047.A0A3D8RSQ7"/>
<dbReference type="InterPro" id="IPR016036">
    <property type="entry name" value="Malonyl_transacylase_ACP-bd"/>
</dbReference>
<dbReference type="InterPro" id="IPR013968">
    <property type="entry name" value="PKS_KR"/>
</dbReference>
<evidence type="ECO:0000256" key="8">
    <source>
        <dbReference type="PROSITE-ProRule" id="PRU01363"/>
    </source>
</evidence>
<evidence type="ECO:0000256" key="7">
    <source>
        <dbReference type="PIRSR" id="PIRSR600542-1"/>
    </source>
</evidence>
<evidence type="ECO:0000259" key="10">
    <source>
        <dbReference type="PROSITE" id="PS50075"/>
    </source>
</evidence>
<dbReference type="EMBL" id="PDLM01000005">
    <property type="protein sequence ID" value="RDW76986.1"/>
    <property type="molecule type" value="Genomic_DNA"/>
</dbReference>
<dbReference type="InterPro" id="IPR014031">
    <property type="entry name" value="Ketoacyl_synth_C"/>
</dbReference>
<dbReference type="InterPro" id="IPR049900">
    <property type="entry name" value="PKS_mFAS_DH"/>
</dbReference>
<dbReference type="InterPro" id="IPR016035">
    <property type="entry name" value="Acyl_Trfase/lysoPLipase"/>
</dbReference>
<dbReference type="FunFam" id="3.40.50.720:FF:000209">
    <property type="entry name" value="Polyketide synthase Pks12"/>
    <property type="match status" value="1"/>
</dbReference>
<comment type="similarity">
    <text evidence="1">Belongs to the carnitine/choline acetyltransferase family.</text>
</comment>
<dbReference type="CDD" id="cd00833">
    <property type="entry name" value="PKS"/>
    <property type="match status" value="1"/>
</dbReference>
<feature type="region of interest" description="Disordered" evidence="9">
    <location>
        <begin position="2226"/>
        <end position="2245"/>
    </location>
</feature>
<evidence type="ECO:0000256" key="1">
    <source>
        <dbReference type="ARBA" id="ARBA00005232"/>
    </source>
</evidence>
<dbReference type="SUPFAM" id="SSF47336">
    <property type="entry name" value="ACP-like"/>
    <property type="match status" value="1"/>
</dbReference>
<dbReference type="Pfam" id="PF02801">
    <property type="entry name" value="Ketoacyl-synt_C"/>
    <property type="match status" value="1"/>
</dbReference>
<reference evidence="13 14" key="1">
    <citation type="journal article" date="2018" name="IMA Fungus">
        <title>IMA Genome-F 9: Draft genome sequence of Annulohypoxylon stygium, Aspergillus mulundensis, Berkeleyomyces basicola (syn. Thielaviopsis basicola), Ceratocystis smalleyi, two Cercospora beticola strains, Coleophoma cylindrospora, Fusarium fracticaudum, Phialophora cf. hyalina, and Morchella septimelata.</title>
        <authorList>
            <person name="Wingfield B.D."/>
            <person name="Bills G.F."/>
            <person name="Dong Y."/>
            <person name="Huang W."/>
            <person name="Nel W.J."/>
            <person name="Swalarsk-Parry B.S."/>
            <person name="Vaghefi N."/>
            <person name="Wilken P.M."/>
            <person name="An Z."/>
            <person name="de Beer Z.W."/>
            <person name="De Vos L."/>
            <person name="Chen L."/>
            <person name="Duong T.A."/>
            <person name="Gao Y."/>
            <person name="Hammerbacher A."/>
            <person name="Kikkert J.R."/>
            <person name="Li Y."/>
            <person name="Li H."/>
            <person name="Li K."/>
            <person name="Li Q."/>
            <person name="Liu X."/>
            <person name="Ma X."/>
            <person name="Naidoo K."/>
            <person name="Pethybridge S.J."/>
            <person name="Sun J."/>
            <person name="Steenkamp E.T."/>
            <person name="van der Nest M.A."/>
            <person name="van Wyk S."/>
            <person name="Wingfield M.J."/>
            <person name="Xiong C."/>
            <person name="Yue Q."/>
            <person name="Zhang X."/>
        </authorList>
    </citation>
    <scope>NUCLEOTIDE SEQUENCE [LARGE SCALE GENOMIC DNA]</scope>
    <source>
        <strain evidence="13 14">BP6252</strain>
    </source>
</reference>
<dbReference type="InterPro" id="IPR001227">
    <property type="entry name" value="Ac_transferase_dom_sf"/>
</dbReference>
<feature type="active site" description="Proton acceptor" evidence="7">
    <location>
        <position position="2560"/>
    </location>
</feature>
<evidence type="ECO:0000256" key="4">
    <source>
        <dbReference type="ARBA" id="ARBA00022679"/>
    </source>
</evidence>
<dbReference type="SMART" id="SM00825">
    <property type="entry name" value="PKS_KS"/>
    <property type="match status" value="1"/>
</dbReference>
<keyword evidence="6" id="KW-0012">Acyltransferase</keyword>
<name>A0A3D8RSQ7_9HELO</name>
<dbReference type="Pfam" id="PF21089">
    <property type="entry name" value="PKS_DH_N"/>
    <property type="match status" value="1"/>
</dbReference>
<dbReference type="InterPro" id="IPR000542">
    <property type="entry name" value="Carn_acyl_trans"/>
</dbReference>
<dbReference type="PANTHER" id="PTHR43775">
    <property type="entry name" value="FATTY ACID SYNTHASE"/>
    <property type="match status" value="1"/>
</dbReference>
<evidence type="ECO:0000259" key="12">
    <source>
        <dbReference type="PROSITE" id="PS52019"/>
    </source>
</evidence>
<feature type="region of interest" description="C-terminal hotdog fold" evidence="8">
    <location>
        <begin position="1102"/>
        <end position="1257"/>
    </location>
</feature>
<dbReference type="GO" id="GO:0031177">
    <property type="term" value="F:phosphopantetheine binding"/>
    <property type="evidence" value="ECO:0007669"/>
    <property type="project" value="InterPro"/>
</dbReference>
<protein>
    <submittedName>
        <fullName evidence="13">Uncharacterized protein</fullName>
    </submittedName>
</protein>
<evidence type="ECO:0000313" key="13">
    <source>
        <dbReference type="EMBL" id="RDW76986.1"/>
    </source>
</evidence>
<dbReference type="PANTHER" id="PTHR43775:SF22">
    <property type="entry name" value="SYNTHASE, PUTATIVE (JCVI)-RELATED"/>
    <property type="match status" value="1"/>
</dbReference>
<dbReference type="Pfam" id="PF23114">
    <property type="entry name" value="NAD-bd_HRPKS_sdrA"/>
    <property type="match status" value="1"/>
</dbReference>
<dbReference type="PROSITE" id="PS52019">
    <property type="entry name" value="PKS_MFAS_DH"/>
    <property type="match status" value="1"/>
</dbReference>
<feature type="domain" description="Ketosynthase family 3 (KS3)" evidence="11">
    <location>
        <begin position="4"/>
        <end position="430"/>
    </location>
</feature>
<evidence type="ECO:0000256" key="3">
    <source>
        <dbReference type="ARBA" id="ARBA00022553"/>
    </source>
</evidence>
<dbReference type="Gene3D" id="3.30.559.70">
    <property type="entry name" value="Choline/Carnitine o-acyltransferase, domain 2"/>
    <property type="match status" value="1"/>
</dbReference>
<dbReference type="InterPro" id="IPR036291">
    <property type="entry name" value="NAD(P)-bd_dom_sf"/>
</dbReference>
<dbReference type="InterPro" id="IPR009081">
    <property type="entry name" value="PP-bd_ACP"/>
</dbReference>
<dbReference type="GO" id="GO:0004312">
    <property type="term" value="F:fatty acid synthase activity"/>
    <property type="evidence" value="ECO:0007669"/>
    <property type="project" value="TreeGrafter"/>
</dbReference>